<feature type="transmembrane region" description="Helical" evidence="1">
    <location>
        <begin position="26"/>
        <end position="43"/>
    </location>
</feature>
<dbReference type="EMBL" id="PKMF04000005">
    <property type="protein sequence ID" value="KAK7860786.1"/>
    <property type="molecule type" value="Genomic_DNA"/>
</dbReference>
<dbReference type="AlphaFoldDB" id="A0AAW0MBY8"/>
<keyword evidence="1" id="KW-0812">Transmembrane</keyword>
<evidence type="ECO:0000313" key="2">
    <source>
        <dbReference type="EMBL" id="KAK7860786.1"/>
    </source>
</evidence>
<keyword evidence="1" id="KW-1133">Transmembrane helix</keyword>
<name>A0AAW0MBY8_QUESU</name>
<evidence type="ECO:0000256" key="1">
    <source>
        <dbReference type="SAM" id="Phobius"/>
    </source>
</evidence>
<reference evidence="2 3" key="1">
    <citation type="journal article" date="2018" name="Sci. Data">
        <title>The draft genome sequence of cork oak.</title>
        <authorList>
            <person name="Ramos A.M."/>
            <person name="Usie A."/>
            <person name="Barbosa P."/>
            <person name="Barros P.M."/>
            <person name="Capote T."/>
            <person name="Chaves I."/>
            <person name="Simoes F."/>
            <person name="Abreu I."/>
            <person name="Carrasquinho I."/>
            <person name="Faro C."/>
            <person name="Guimaraes J.B."/>
            <person name="Mendonca D."/>
            <person name="Nobrega F."/>
            <person name="Rodrigues L."/>
            <person name="Saibo N.J.M."/>
            <person name="Varela M.C."/>
            <person name="Egas C."/>
            <person name="Matos J."/>
            <person name="Miguel C.M."/>
            <person name="Oliveira M.M."/>
            <person name="Ricardo C.P."/>
            <person name="Goncalves S."/>
        </authorList>
    </citation>
    <scope>NUCLEOTIDE SEQUENCE [LARGE SCALE GENOMIC DNA]</scope>
    <source>
        <strain evidence="3">cv. HL8</strain>
    </source>
</reference>
<keyword evidence="3" id="KW-1185">Reference proteome</keyword>
<proteinExistence type="predicted"/>
<sequence length="60" mass="6897">MLCGVVTIVHRLSRFSVLLTYILNEQYVLILELFLFLCVLDYAKSLMFASLISLPCIDLE</sequence>
<evidence type="ECO:0000313" key="3">
    <source>
        <dbReference type="Proteomes" id="UP000237347"/>
    </source>
</evidence>
<organism evidence="2 3">
    <name type="scientific">Quercus suber</name>
    <name type="common">Cork oak</name>
    <dbReference type="NCBI Taxonomy" id="58331"/>
    <lineage>
        <taxon>Eukaryota</taxon>
        <taxon>Viridiplantae</taxon>
        <taxon>Streptophyta</taxon>
        <taxon>Embryophyta</taxon>
        <taxon>Tracheophyta</taxon>
        <taxon>Spermatophyta</taxon>
        <taxon>Magnoliopsida</taxon>
        <taxon>eudicotyledons</taxon>
        <taxon>Gunneridae</taxon>
        <taxon>Pentapetalae</taxon>
        <taxon>rosids</taxon>
        <taxon>fabids</taxon>
        <taxon>Fagales</taxon>
        <taxon>Fagaceae</taxon>
        <taxon>Quercus</taxon>
    </lineage>
</organism>
<gene>
    <name evidence="2" type="ORF">CFP56_033300</name>
</gene>
<accession>A0AAW0MBY8</accession>
<protein>
    <submittedName>
        <fullName evidence="2">Uncharacterized protein</fullName>
    </submittedName>
</protein>
<dbReference type="Proteomes" id="UP000237347">
    <property type="component" value="Unassembled WGS sequence"/>
</dbReference>
<comment type="caution">
    <text evidence="2">The sequence shown here is derived from an EMBL/GenBank/DDBJ whole genome shotgun (WGS) entry which is preliminary data.</text>
</comment>
<keyword evidence="1" id="KW-0472">Membrane</keyword>